<comment type="caution">
    <text evidence="1">The sequence shown here is derived from an EMBL/GenBank/DDBJ whole genome shotgun (WGS) entry which is preliminary data.</text>
</comment>
<evidence type="ECO:0000313" key="2">
    <source>
        <dbReference type="Proteomes" id="UP000664771"/>
    </source>
</evidence>
<sequence length="54" mass="6160">MTDKKTLTDAEKAEIKRDASARMIARARSWLQDSKVKKSLRETAPVRVVMRQAS</sequence>
<dbReference type="Proteomes" id="UP000664771">
    <property type="component" value="Unassembled WGS sequence"/>
</dbReference>
<keyword evidence="2" id="KW-1185">Reference proteome</keyword>
<evidence type="ECO:0000313" key="1">
    <source>
        <dbReference type="EMBL" id="MBO1361413.1"/>
    </source>
</evidence>
<gene>
    <name evidence="1" type="ORF">J2D73_16635</name>
</gene>
<accession>A0ABS3LZV6</accession>
<reference evidence="1 2" key="1">
    <citation type="submission" date="2021-03" db="EMBL/GenBank/DDBJ databases">
        <title>The complete genome sequence of Acetobacter sacchari TBRC 11175.</title>
        <authorList>
            <person name="Charoenyingcharoen P."/>
            <person name="Yukphan P."/>
        </authorList>
    </citation>
    <scope>NUCLEOTIDE SEQUENCE [LARGE SCALE GENOMIC DNA]</scope>
    <source>
        <strain evidence="1 2">TBRC 11175</strain>
    </source>
</reference>
<protein>
    <submittedName>
        <fullName evidence="1">Uncharacterized protein</fullName>
    </submittedName>
</protein>
<dbReference type="EMBL" id="JAFVMF010000022">
    <property type="protein sequence ID" value="MBO1361413.1"/>
    <property type="molecule type" value="Genomic_DNA"/>
</dbReference>
<organism evidence="1 2">
    <name type="scientific">Acetobacter sacchari</name>
    <dbReference type="NCBI Taxonomy" id="2661687"/>
    <lineage>
        <taxon>Bacteria</taxon>
        <taxon>Pseudomonadati</taxon>
        <taxon>Pseudomonadota</taxon>
        <taxon>Alphaproteobacteria</taxon>
        <taxon>Acetobacterales</taxon>
        <taxon>Acetobacteraceae</taxon>
        <taxon>Acetobacter</taxon>
    </lineage>
</organism>
<dbReference type="RefSeq" id="WP_207883126.1">
    <property type="nucleotide sequence ID" value="NZ_JAFVMF010000022.1"/>
</dbReference>
<name>A0ABS3LZV6_9PROT</name>
<proteinExistence type="predicted"/>